<evidence type="ECO:0000313" key="5">
    <source>
        <dbReference type="EMBL" id="MBW4465871.1"/>
    </source>
</evidence>
<dbReference type="InterPro" id="IPR036721">
    <property type="entry name" value="RCK_C_sf"/>
</dbReference>
<evidence type="ECO:0000256" key="2">
    <source>
        <dbReference type="SAM" id="Phobius"/>
    </source>
</evidence>
<feature type="domain" description="RCK N-terminal" evidence="3">
    <location>
        <begin position="107"/>
        <end position="223"/>
    </location>
</feature>
<accession>A0A951U4W5</accession>
<dbReference type="PROSITE" id="PS51201">
    <property type="entry name" value="RCK_N"/>
    <property type="match status" value="1"/>
</dbReference>
<dbReference type="InterPro" id="IPR006037">
    <property type="entry name" value="RCK_C"/>
</dbReference>
<feature type="transmembrane region" description="Helical" evidence="2">
    <location>
        <begin position="12"/>
        <end position="30"/>
    </location>
</feature>
<gene>
    <name evidence="5" type="ORF">KME07_10600</name>
</gene>
<proteinExistence type="predicted"/>
<keyword evidence="5" id="KW-0407">Ion channel</keyword>
<protein>
    <submittedName>
        <fullName evidence="5">Potassium channel protein</fullName>
    </submittedName>
</protein>
<dbReference type="InterPro" id="IPR003148">
    <property type="entry name" value="RCK_N"/>
</dbReference>
<dbReference type="SUPFAM" id="SSF116726">
    <property type="entry name" value="TrkA C-terminal domain-like"/>
    <property type="match status" value="1"/>
</dbReference>
<reference evidence="5" key="1">
    <citation type="submission" date="2021-05" db="EMBL/GenBank/DDBJ databases">
        <authorList>
            <person name="Pietrasiak N."/>
            <person name="Ward R."/>
            <person name="Stajich J.E."/>
            <person name="Kurbessoian T."/>
        </authorList>
    </citation>
    <scope>NUCLEOTIDE SEQUENCE</scope>
    <source>
        <strain evidence="5">GSE-TBD4-15B</strain>
    </source>
</reference>
<dbReference type="PANTHER" id="PTHR43833:SF9">
    <property type="entry name" value="POTASSIUM CHANNEL PROTEIN YUGO-RELATED"/>
    <property type="match status" value="1"/>
</dbReference>
<reference evidence="5" key="2">
    <citation type="journal article" date="2022" name="Microbiol. Resour. Announc.">
        <title>Metagenome Sequencing to Explore Phylogenomics of Terrestrial Cyanobacteria.</title>
        <authorList>
            <person name="Ward R.D."/>
            <person name="Stajich J.E."/>
            <person name="Johansen J.R."/>
            <person name="Huntemann M."/>
            <person name="Clum A."/>
            <person name="Foster B."/>
            <person name="Foster B."/>
            <person name="Roux S."/>
            <person name="Palaniappan K."/>
            <person name="Varghese N."/>
            <person name="Mukherjee S."/>
            <person name="Reddy T.B.K."/>
            <person name="Daum C."/>
            <person name="Copeland A."/>
            <person name="Chen I.A."/>
            <person name="Ivanova N.N."/>
            <person name="Kyrpides N.C."/>
            <person name="Shapiro N."/>
            <person name="Eloe-Fadrosh E.A."/>
            <person name="Pietrasiak N."/>
        </authorList>
    </citation>
    <scope>NUCLEOTIDE SEQUENCE</scope>
    <source>
        <strain evidence="5">GSE-TBD4-15B</strain>
    </source>
</reference>
<dbReference type="PROSITE" id="PS51202">
    <property type="entry name" value="RCK_C"/>
    <property type="match status" value="1"/>
</dbReference>
<feature type="transmembrane region" description="Helical" evidence="2">
    <location>
        <begin position="62"/>
        <end position="86"/>
    </location>
</feature>
<dbReference type="Pfam" id="PF02254">
    <property type="entry name" value="TrkA_N"/>
    <property type="match status" value="1"/>
</dbReference>
<dbReference type="Gene3D" id="1.10.287.70">
    <property type="match status" value="1"/>
</dbReference>
<keyword evidence="2" id="KW-0812">Transmembrane</keyword>
<evidence type="ECO:0000256" key="1">
    <source>
        <dbReference type="ARBA" id="ARBA00004651"/>
    </source>
</evidence>
<comment type="subcellular location">
    <subcellularLocation>
        <location evidence="1">Cell membrane</location>
        <topology evidence="1">Multi-pass membrane protein</topology>
    </subcellularLocation>
</comment>
<dbReference type="InterPro" id="IPR050721">
    <property type="entry name" value="Trk_Ktr_HKT_K-transport"/>
</dbReference>
<dbReference type="Proteomes" id="UP000707356">
    <property type="component" value="Unassembled WGS sequence"/>
</dbReference>
<evidence type="ECO:0000259" key="4">
    <source>
        <dbReference type="PROSITE" id="PS51202"/>
    </source>
</evidence>
<keyword evidence="5" id="KW-0406">Ion transport</keyword>
<evidence type="ECO:0000259" key="3">
    <source>
        <dbReference type="PROSITE" id="PS51201"/>
    </source>
</evidence>
<dbReference type="EMBL" id="JAHHHV010000064">
    <property type="protein sequence ID" value="MBW4465871.1"/>
    <property type="molecule type" value="Genomic_DNA"/>
</dbReference>
<dbReference type="GO" id="GO:0006813">
    <property type="term" value="P:potassium ion transport"/>
    <property type="evidence" value="ECO:0007669"/>
    <property type="project" value="InterPro"/>
</dbReference>
<dbReference type="InterPro" id="IPR036291">
    <property type="entry name" value="NAD(P)-bd_dom_sf"/>
</dbReference>
<dbReference type="Gene3D" id="3.30.70.1450">
    <property type="entry name" value="Regulator of K+ conductance, C-terminal domain"/>
    <property type="match status" value="1"/>
</dbReference>
<organism evidence="5 6">
    <name type="scientific">Pegethrix bostrychoides GSE-TBD4-15B</name>
    <dbReference type="NCBI Taxonomy" id="2839662"/>
    <lineage>
        <taxon>Bacteria</taxon>
        <taxon>Bacillati</taxon>
        <taxon>Cyanobacteriota</taxon>
        <taxon>Cyanophyceae</taxon>
        <taxon>Oculatellales</taxon>
        <taxon>Oculatellaceae</taxon>
        <taxon>Pegethrix</taxon>
    </lineage>
</organism>
<dbReference type="InterPro" id="IPR013099">
    <property type="entry name" value="K_chnl_dom"/>
</dbReference>
<comment type="caution">
    <text evidence="5">The sequence shown here is derived from an EMBL/GenBank/DDBJ whole genome shotgun (WGS) entry which is preliminary data.</text>
</comment>
<dbReference type="SUPFAM" id="SSF51735">
    <property type="entry name" value="NAD(P)-binding Rossmann-fold domains"/>
    <property type="match status" value="1"/>
</dbReference>
<dbReference type="AlphaFoldDB" id="A0A951U4W5"/>
<dbReference type="PROSITE" id="PS51257">
    <property type="entry name" value="PROKAR_LIPOPROTEIN"/>
    <property type="match status" value="1"/>
</dbReference>
<keyword evidence="2" id="KW-1133">Transmembrane helix</keyword>
<dbReference type="PANTHER" id="PTHR43833">
    <property type="entry name" value="POTASSIUM CHANNEL PROTEIN 2-RELATED-RELATED"/>
    <property type="match status" value="1"/>
</dbReference>
<dbReference type="GO" id="GO:0005886">
    <property type="term" value="C:plasma membrane"/>
    <property type="evidence" value="ECO:0007669"/>
    <property type="project" value="UniProtKB-SubCell"/>
</dbReference>
<keyword evidence="5" id="KW-0813">Transport</keyword>
<keyword evidence="2" id="KW-0472">Membrane</keyword>
<name>A0A951U4W5_9CYAN</name>
<dbReference type="SUPFAM" id="SSF81324">
    <property type="entry name" value="Voltage-gated potassium channels"/>
    <property type="match status" value="1"/>
</dbReference>
<dbReference type="GO" id="GO:0008324">
    <property type="term" value="F:monoatomic cation transmembrane transporter activity"/>
    <property type="evidence" value="ECO:0007669"/>
    <property type="project" value="InterPro"/>
</dbReference>
<feature type="domain" description="RCK C-terminal" evidence="4">
    <location>
        <begin position="254"/>
        <end position="339"/>
    </location>
</feature>
<dbReference type="Pfam" id="PF02080">
    <property type="entry name" value="TrkA_C"/>
    <property type="match status" value="1"/>
</dbReference>
<sequence length="350" mass="38103">MQSPWRRITIGVTLLTITLFVAVVGYVMMGCAPLDALYMVIITIFGVGYGEFCPISNLQRIFTIFVIITGSSAAVYTVGGFVQMIIDGELNEALDHRRKAKDLASLSGHTIVCGYGRIGQVLAHKLSDADADFVIVDNSDERLISAEEHGYRVYQGNATNEDILLAAGIERARVLATVLPDDASNVFITLTARGLNPQLEIVARGEMPSTEKKLKLAGADHVVSPASISAMRMANLITHPSTIQFLDQSDQRSRLNELLAQIDVQVDELTIPSQSQLVGKTVGDLEVRGKGTFIVVALRKANGEIVTHPDHDLPLVANDVVIVLGHRGDIPQFNQLFKVKTQVQYRGARS</sequence>
<dbReference type="Pfam" id="PF07885">
    <property type="entry name" value="Ion_trans_2"/>
    <property type="match status" value="1"/>
</dbReference>
<evidence type="ECO:0000313" key="6">
    <source>
        <dbReference type="Proteomes" id="UP000707356"/>
    </source>
</evidence>
<feature type="transmembrane region" description="Helical" evidence="2">
    <location>
        <begin position="36"/>
        <end position="55"/>
    </location>
</feature>
<dbReference type="Gene3D" id="3.40.50.720">
    <property type="entry name" value="NAD(P)-binding Rossmann-like Domain"/>
    <property type="match status" value="1"/>
</dbReference>